<proteinExistence type="predicted"/>
<accession>A0A841KTN8</accession>
<gene>
    <name evidence="1" type="ORF">HNQ80_001617</name>
</gene>
<organism evidence="1 2">
    <name type="scientific">Anaerosolibacter carboniphilus</name>
    <dbReference type="NCBI Taxonomy" id="1417629"/>
    <lineage>
        <taxon>Bacteria</taxon>
        <taxon>Bacillati</taxon>
        <taxon>Bacillota</taxon>
        <taxon>Clostridia</taxon>
        <taxon>Peptostreptococcales</taxon>
        <taxon>Thermotaleaceae</taxon>
        <taxon>Anaerosolibacter</taxon>
    </lineage>
</organism>
<reference evidence="1 2" key="1">
    <citation type="submission" date="2020-08" db="EMBL/GenBank/DDBJ databases">
        <title>Genomic Encyclopedia of Type Strains, Phase IV (KMG-IV): sequencing the most valuable type-strain genomes for metagenomic binning, comparative biology and taxonomic classification.</title>
        <authorList>
            <person name="Goeker M."/>
        </authorList>
    </citation>
    <scope>NUCLEOTIDE SEQUENCE [LARGE SCALE GENOMIC DNA]</scope>
    <source>
        <strain evidence="1 2">DSM 103526</strain>
    </source>
</reference>
<comment type="caution">
    <text evidence="1">The sequence shown here is derived from an EMBL/GenBank/DDBJ whole genome shotgun (WGS) entry which is preliminary data.</text>
</comment>
<keyword evidence="2" id="KW-1185">Reference proteome</keyword>
<evidence type="ECO:0000313" key="2">
    <source>
        <dbReference type="Proteomes" id="UP000579281"/>
    </source>
</evidence>
<dbReference type="Proteomes" id="UP000579281">
    <property type="component" value="Unassembled WGS sequence"/>
</dbReference>
<evidence type="ECO:0000313" key="1">
    <source>
        <dbReference type="EMBL" id="MBB6215528.1"/>
    </source>
</evidence>
<dbReference type="AlphaFoldDB" id="A0A841KTN8"/>
<protein>
    <submittedName>
        <fullName evidence="1">Uncharacterized protein</fullName>
    </submittedName>
</protein>
<dbReference type="EMBL" id="JACHEN010000008">
    <property type="protein sequence ID" value="MBB6215528.1"/>
    <property type="molecule type" value="Genomic_DNA"/>
</dbReference>
<sequence length="82" mass="9459">MILHDAHMIEGGKTFLVIKSLITGSLRGQTLEETIQYMEENLIDKGQCYLPEAVEIYREQQKFSREFIKDLKEGLTVGIQIE</sequence>
<name>A0A841KTN8_9FIRM</name>